<name>A0A4R4NAF6_9ACTN</name>
<proteinExistence type="predicted"/>
<feature type="region of interest" description="Disordered" evidence="1">
    <location>
        <begin position="84"/>
        <end position="107"/>
    </location>
</feature>
<accession>A0A4R4NAF6</accession>
<sequence>MAFLSRLFRRGDPLAEREEARRQGMRDARRHPLGEFTDPEFQPAYVTEIRARAREQITEVDRRLAATRTALTERALGEREIILRELGRSDTLPQPSPNGHTSEPHPG</sequence>
<feature type="non-terminal residue" evidence="2">
    <location>
        <position position="107"/>
    </location>
</feature>
<dbReference type="AlphaFoldDB" id="A0A4R4NAF6"/>
<dbReference type="Proteomes" id="UP000295157">
    <property type="component" value="Unassembled WGS sequence"/>
</dbReference>
<feature type="compositionally biased region" description="Basic and acidic residues" evidence="1">
    <location>
        <begin position="12"/>
        <end position="33"/>
    </location>
</feature>
<evidence type="ECO:0000256" key="1">
    <source>
        <dbReference type="SAM" id="MobiDB-lite"/>
    </source>
</evidence>
<evidence type="ECO:0000313" key="2">
    <source>
        <dbReference type="EMBL" id="TDC05991.1"/>
    </source>
</evidence>
<keyword evidence="3" id="KW-1185">Reference proteome</keyword>
<dbReference type="OrthoDB" id="3527843at2"/>
<protein>
    <submittedName>
        <fullName evidence="2">Uncharacterized protein</fullName>
    </submittedName>
</protein>
<gene>
    <name evidence="2" type="ORF">E1267_17965</name>
</gene>
<comment type="caution">
    <text evidence="2">The sequence shown here is derived from an EMBL/GenBank/DDBJ whole genome shotgun (WGS) entry which is preliminary data.</text>
</comment>
<reference evidence="2 3" key="1">
    <citation type="submission" date="2019-02" db="EMBL/GenBank/DDBJ databases">
        <title>Draft genome sequences of novel Actinobacteria.</title>
        <authorList>
            <person name="Sahin N."/>
            <person name="Ay H."/>
            <person name="Saygin H."/>
        </authorList>
    </citation>
    <scope>NUCLEOTIDE SEQUENCE [LARGE SCALE GENOMIC DNA]</scope>
    <source>
        <strain evidence="2 3">KC201</strain>
    </source>
</reference>
<evidence type="ECO:0000313" key="3">
    <source>
        <dbReference type="Proteomes" id="UP000295157"/>
    </source>
</evidence>
<feature type="region of interest" description="Disordered" evidence="1">
    <location>
        <begin position="12"/>
        <end position="41"/>
    </location>
</feature>
<dbReference type="EMBL" id="SMJZ01000061">
    <property type="protein sequence ID" value="TDC05991.1"/>
    <property type="molecule type" value="Genomic_DNA"/>
</dbReference>
<dbReference type="RefSeq" id="WP_132333720.1">
    <property type="nucleotide sequence ID" value="NZ_SMJZ01000061.1"/>
</dbReference>
<organism evidence="2 3">
    <name type="scientific">Nonomuraea longispora</name>
    <dbReference type="NCBI Taxonomy" id="1848320"/>
    <lineage>
        <taxon>Bacteria</taxon>
        <taxon>Bacillati</taxon>
        <taxon>Actinomycetota</taxon>
        <taxon>Actinomycetes</taxon>
        <taxon>Streptosporangiales</taxon>
        <taxon>Streptosporangiaceae</taxon>
        <taxon>Nonomuraea</taxon>
    </lineage>
</organism>
<feature type="compositionally biased region" description="Polar residues" evidence="1">
    <location>
        <begin position="91"/>
        <end position="101"/>
    </location>
</feature>